<dbReference type="PROSITE" id="PS50977">
    <property type="entry name" value="HTH_TETR_2"/>
    <property type="match status" value="1"/>
</dbReference>
<dbReference type="InterPro" id="IPR009057">
    <property type="entry name" value="Homeodomain-like_sf"/>
</dbReference>
<accession>A0ABP8CPY6</accession>
<reference evidence="5" key="1">
    <citation type="journal article" date="2019" name="Int. J. Syst. Evol. Microbiol.">
        <title>The Global Catalogue of Microorganisms (GCM) 10K type strain sequencing project: providing services to taxonomists for standard genome sequencing and annotation.</title>
        <authorList>
            <consortium name="The Broad Institute Genomics Platform"/>
            <consortium name="The Broad Institute Genome Sequencing Center for Infectious Disease"/>
            <person name="Wu L."/>
            <person name="Ma J."/>
        </authorList>
    </citation>
    <scope>NUCLEOTIDE SEQUENCE [LARGE SCALE GENOMIC DNA]</scope>
    <source>
        <strain evidence="5">JCM 17633</strain>
    </source>
</reference>
<dbReference type="PRINTS" id="PR00455">
    <property type="entry name" value="HTHTETR"/>
</dbReference>
<evidence type="ECO:0000259" key="3">
    <source>
        <dbReference type="PROSITE" id="PS50977"/>
    </source>
</evidence>
<keyword evidence="5" id="KW-1185">Reference proteome</keyword>
<organism evidence="4 5">
    <name type="scientific">Winogradskyella damuponensis</name>
    <dbReference type="NCBI Taxonomy" id="943939"/>
    <lineage>
        <taxon>Bacteria</taxon>
        <taxon>Pseudomonadati</taxon>
        <taxon>Bacteroidota</taxon>
        <taxon>Flavobacteriia</taxon>
        <taxon>Flavobacteriales</taxon>
        <taxon>Flavobacteriaceae</taxon>
        <taxon>Winogradskyella</taxon>
    </lineage>
</organism>
<dbReference type="RefSeq" id="WP_215928002.1">
    <property type="nucleotide sequence ID" value="NZ_BAABCB010000007.1"/>
</dbReference>
<evidence type="ECO:0000313" key="4">
    <source>
        <dbReference type="EMBL" id="GAA4241772.1"/>
    </source>
</evidence>
<dbReference type="PANTHER" id="PTHR43479">
    <property type="entry name" value="ACREF/ENVCD OPERON REPRESSOR-RELATED"/>
    <property type="match status" value="1"/>
</dbReference>
<sequence length="202" mass="23863">MKEKIIFKSTDLFLNLGFKSVTMDDIANEMGISKKTIYQHFQNKTKLVEATAMYVFENISHGIDCICELNKNPIEEIYEIKRFVMLHLKDEKSSPQYQLQKYYPKIYNSLKKKQFEKMLGCVTRNLERGVTQHLYRDSIDIDFIARLYFNGMISLKDQDLFPHENFSMPMLMNNYIEYHLRGICSEKGLETLTKLNTNLNNL</sequence>
<dbReference type="InterPro" id="IPR050624">
    <property type="entry name" value="HTH-type_Tx_Regulator"/>
</dbReference>
<comment type="caution">
    <text evidence="4">The sequence shown here is derived from an EMBL/GenBank/DDBJ whole genome shotgun (WGS) entry which is preliminary data.</text>
</comment>
<dbReference type="Pfam" id="PF00440">
    <property type="entry name" value="TetR_N"/>
    <property type="match status" value="1"/>
</dbReference>
<keyword evidence="1 2" id="KW-0238">DNA-binding</keyword>
<dbReference type="EMBL" id="BAABCB010000007">
    <property type="protein sequence ID" value="GAA4241772.1"/>
    <property type="molecule type" value="Genomic_DNA"/>
</dbReference>
<name>A0ABP8CPY6_9FLAO</name>
<evidence type="ECO:0000256" key="2">
    <source>
        <dbReference type="PROSITE-ProRule" id="PRU00335"/>
    </source>
</evidence>
<dbReference type="SUPFAM" id="SSF48498">
    <property type="entry name" value="Tetracyclin repressor-like, C-terminal domain"/>
    <property type="match status" value="1"/>
</dbReference>
<evidence type="ECO:0000313" key="5">
    <source>
        <dbReference type="Proteomes" id="UP001501682"/>
    </source>
</evidence>
<proteinExistence type="predicted"/>
<dbReference type="Gene3D" id="1.10.357.10">
    <property type="entry name" value="Tetracycline Repressor, domain 2"/>
    <property type="match status" value="1"/>
</dbReference>
<dbReference type="Proteomes" id="UP001501682">
    <property type="component" value="Unassembled WGS sequence"/>
</dbReference>
<evidence type="ECO:0000256" key="1">
    <source>
        <dbReference type="ARBA" id="ARBA00023125"/>
    </source>
</evidence>
<dbReference type="InterPro" id="IPR036271">
    <property type="entry name" value="Tet_transcr_reg_TetR-rel_C_sf"/>
</dbReference>
<protein>
    <submittedName>
        <fullName evidence="4">TetR/AcrR family transcriptional regulator</fullName>
    </submittedName>
</protein>
<dbReference type="SUPFAM" id="SSF46689">
    <property type="entry name" value="Homeodomain-like"/>
    <property type="match status" value="1"/>
</dbReference>
<dbReference type="PANTHER" id="PTHR43479:SF11">
    <property type="entry name" value="ACREF_ENVCD OPERON REPRESSOR-RELATED"/>
    <property type="match status" value="1"/>
</dbReference>
<feature type="DNA-binding region" description="H-T-H motif" evidence="2">
    <location>
        <begin position="22"/>
        <end position="41"/>
    </location>
</feature>
<dbReference type="InterPro" id="IPR001647">
    <property type="entry name" value="HTH_TetR"/>
</dbReference>
<gene>
    <name evidence="4" type="ORF">GCM10022292_09480</name>
</gene>
<feature type="domain" description="HTH tetR-type" evidence="3">
    <location>
        <begin position="1"/>
        <end position="59"/>
    </location>
</feature>